<reference evidence="4" key="1">
    <citation type="journal article" date="2023" name="Insect Mol. Biol.">
        <title>Genome sequencing provides insights into the evolution of gene families encoding plant cell wall-degrading enzymes in longhorned beetles.</title>
        <authorList>
            <person name="Shin N.R."/>
            <person name="Okamura Y."/>
            <person name="Kirsch R."/>
            <person name="Pauchet Y."/>
        </authorList>
    </citation>
    <scope>NUCLEOTIDE SEQUENCE</scope>
    <source>
        <strain evidence="4">RBIC_L_NR</strain>
    </source>
</reference>
<keyword evidence="2" id="KW-0547">Nucleotide-binding</keyword>
<gene>
    <name evidence="4" type="ORF">NQ314_006930</name>
</gene>
<dbReference type="PANTHER" id="PTHR23359">
    <property type="entry name" value="NUCLEOTIDE KINASE"/>
    <property type="match status" value="1"/>
</dbReference>
<organism evidence="4 5">
    <name type="scientific">Rhamnusium bicolor</name>
    <dbReference type="NCBI Taxonomy" id="1586634"/>
    <lineage>
        <taxon>Eukaryota</taxon>
        <taxon>Metazoa</taxon>
        <taxon>Ecdysozoa</taxon>
        <taxon>Arthropoda</taxon>
        <taxon>Hexapoda</taxon>
        <taxon>Insecta</taxon>
        <taxon>Pterygota</taxon>
        <taxon>Neoptera</taxon>
        <taxon>Endopterygota</taxon>
        <taxon>Coleoptera</taxon>
        <taxon>Polyphaga</taxon>
        <taxon>Cucujiformia</taxon>
        <taxon>Chrysomeloidea</taxon>
        <taxon>Cerambycidae</taxon>
        <taxon>Lepturinae</taxon>
        <taxon>Rhagiini</taxon>
        <taxon>Rhamnusium</taxon>
    </lineage>
</organism>
<dbReference type="CDD" id="cd22979">
    <property type="entry name" value="DD_AK8"/>
    <property type="match status" value="1"/>
</dbReference>
<keyword evidence="1" id="KW-0808">Transferase</keyword>
<keyword evidence="3" id="KW-0418">Kinase</keyword>
<dbReference type="Proteomes" id="UP001162156">
    <property type="component" value="Unassembled WGS sequence"/>
</dbReference>
<comment type="caution">
    <text evidence="4">The sequence shown here is derived from an EMBL/GenBank/DDBJ whole genome shotgun (WGS) entry which is preliminary data.</text>
</comment>
<accession>A0AAV8YWF9</accession>
<dbReference type="EMBL" id="JANEYF010001891">
    <property type="protein sequence ID" value="KAJ8955052.1"/>
    <property type="molecule type" value="Genomic_DNA"/>
</dbReference>
<dbReference type="GO" id="GO:0006139">
    <property type="term" value="P:nucleobase-containing compound metabolic process"/>
    <property type="evidence" value="ECO:0007669"/>
    <property type="project" value="InterPro"/>
</dbReference>
<evidence type="ECO:0000313" key="5">
    <source>
        <dbReference type="Proteomes" id="UP001162156"/>
    </source>
</evidence>
<dbReference type="GO" id="GO:0005524">
    <property type="term" value="F:ATP binding"/>
    <property type="evidence" value="ECO:0007669"/>
    <property type="project" value="InterPro"/>
</dbReference>
<keyword evidence="5" id="KW-1185">Reference proteome</keyword>
<dbReference type="InterPro" id="IPR000850">
    <property type="entry name" value="Adenylat/UMP-CMP_kin"/>
</dbReference>
<dbReference type="Pfam" id="PF00406">
    <property type="entry name" value="ADK"/>
    <property type="match status" value="1"/>
</dbReference>
<evidence type="ECO:0000256" key="1">
    <source>
        <dbReference type="ARBA" id="ARBA00022679"/>
    </source>
</evidence>
<sequence length="320" mass="37018">MSDPTRRPLNFPSWHIPYLEKHRIYELLHEVARELVIQKPIDHVLFTKQILQNAAKTRDVARVLFLKSNRINCMEVAAEIAKVTKQVIISDVTLRRCLGKDIDDCPPAMIAKCLAYLIRTDNAYNVGWIMVECIRTEAEAKELLQHGILPTHVFHLIAPLARIQKKYIKCTKRIQKYIKEIHLGKRNVPEIVFECIELSKIRKASKPVRPRVIIIGPRGSGRKTQAKLLAENLDIVHVDFEHLICQAWMAESDLGEKLRSCRKEVCFHSELLSQVINKRILEEDCLQKGWVLTGYPYTDSDFKYLDNLDTPPNRVVFFGM</sequence>
<evidence type="ECO:0008006" key="6">
    <source>
        <dbReference type="Google" id="ProtNLM"/>
    </source>
</evidence>
<evidence type="ECO:0000256" key="3">
    <source>
        <dbReference type="ARBA" id="ARBA00022777"/>
    </source>
</evidence>
<evidence type="ECO:0000313" key="4">
    <source>
        <dbReference type="EMBL" id="KAJ8955052.1"/>
    </source>
</evidence>
<dbReference type="GO" id="GO:0019205">
    <property type="term" value="F:nucleobase-containing compound kinase activity"/>
    <property type="evidence" value="ECO:0007669"/>
    <property type="project" value="InterPro"/>
</dbReference>
<dbReference type="AlphaFoldDB" id="A0AAV8YWF9"/>
<dbReference type="InterPro" id="IPR027417">
    <property type="entry name" value="P-loop_NTPase"/>
</dbReference>
<evidence type="ECO:0000256" key="2">
    <source>
        <dbReference type="ARBA" id="ARBA00022741"/>
    </source>
</evidence>
<dbReference type="SUPFAM" id="SSF52540">
    <property type="entry name" value="P-loop containing nucleoside triphosphate hydrolases"/>
    <property type="match status" value="1"/>
</dbReference>
<protein>
    <recommendedName>
        <fullName evidence="6">Adenylate kinase 8</fullName>
    </recommendedName>
</protein>
<proteinExistence type="predicted"/>
<dbReference type="Gene3D" id="3.40.50.300">
    <property type="entry name" value="P-loop containing nucleotide triphosphate hydrolases"/>
    <property type="match status" value="1"/>
</dbReference>
<name>A0AAV8YWF9_9CUCU</name>